<accession>A0A3N2PN71</accession>
<protein>
    <submittedName>
        <fullName evidence="1">Uncharacterized protein</fullName>
    </submittedName>
</protein>
<dbReference type="GeneID" id="39582965"/>
<dbReference type="EMBL" id="ML119060">
    <property type="protein sequence ID" value="ROT35874.1"/>
    <property type="molecule type" value="Genomic_DNA"/>
</dbReference>
<reference evidence="1 2" key="1">
    <citation type="journal article" date="2018" name="Mol. Ecol.">
        <title>The obligate alkalophilic soda-lake fungus Sodiomyces alkalinus has shifted to a protein diet.</title>
        <authorList>
            <person name="Grum-Grzhimaylo A.A."/>
            <person name="Falkoski D.L."/>
            <person name="van den Heuvel J."/>
            <person name="Valero-Jimenez C.A."/>
            <person name="Min B."/>
            <person name="Choi I.G."/>
            <person name="Lipzen A."/>
            <person name="Daum C.G."/>
            <person name="Aanen D.K."/>
            <person name="Tsang A."/>
            <person name="Henrissat B."/>
            <person name="Bilanenko E.N."/>
            <person name="de Vries R.P."/>
            <person name="van Kan J.A.L."/>
            <person name="Grigoriev I.V."/>
            <person name="Debets A.J.M."/>
        </authorList>
    </citation>
    <scope>NUCLEOTIDE SEQUENCE [LARGE SCALE GENOMIC DNA]</scope>
    <source>
        <strain evidence="1 2">F11</strain>
    </source>
</reference>
<evidence type="ECO:0000313" key="2">
    <source>
        <dbReference type="Proteomes" id="UP000272025"/>
    </source>
</evidence>
<gene>
    <name evidence="1" type="ORF">SODALDRAFT_362723</name>
</gene>
<evidence type="ECO:0000313" key="1">
    <source>
        <dbReference type="EMBL" id="ROT35874.1"/>
    </source>
</evidence>
<proteinExistence type="predicted"/>
<dbReference type="AlphaFoldDB" id="A0A3N2PN71"/>
<organism evidence="1 2">
    <name type="scientific">Sodiomyces alkalinus (strain CBS 110278 / VKM F-3762 / F11)</name>
    <name type="common">Alkaliphilic filamentous fungus</name>
    <dbReference type="NCBI Taxonomy" id="1314773"/>
    <lineage>
        <taxon>Eukaryota</taxon>
        <taxon>Fungi</taxon>
        <taxon>Dikarya</taxon>
        <taxon>Ascomycota</taxon>
        <taxon>Pezizomycotina</taxon>
        <taxon>Sordariomycetes</taxon>
        <taxon>Hypocreomycetidae</taxon>
        <taxon>Glomerellales</taxon>
        <taxon>Plectosphaerellaceae</taxon>
        <taxon>Sodiomyces</taxon>
    </lineage>
</organism>
<sequence>MARWLYFSDVCLASPHHVATLPAAATRFAYHRPFSQAHVLFPRQARTVVISNDSSDCNRKGATRA</sequence>
<keyword evidence="2" id="KW-1185">Reference proteome</keyword>
<dbReference type="Proteomes" id="UP000272025">
    <property type="component" value="Unassembled WGS sequence"/>
</dbReference>
<dbReference type="RefSeq" id="XP_028463680.1">
    <property type="nucleotide sequence ID" value="XM_028614487.1"/>
</dbReference>
<name>A0A3N2PN71_SODAK</name>